<keyword evidence="3 7" id="KW-0732">Signal</keyword>
<evidence type="ECO:0000256" key="5">
    <source>
        <dbReference type="ARBA" id="ARBA00023136"/>
    </source>
</evidence>
<dbReference type="STRING" id="282301.A0A267H5H2"/>
<dbReference type="InterPro" id="IPR051836">
    <property type="entry name" value="Kremen_rcpt"/>
</dbReference>
<reference evidence="9 10" key="1">
    <citation type="submission" date="2017-06" db="EMBL/GenBank/DDBJ databases">
        <title>A platform for efficient transgenesis in Macrostomum lignano, a flatworm model organism for stem cell research.</title>
        <authorList>
            <person name="Berezikov E."/>
        </authorList>
    </citation>
    <scope>NUCLEOTIDE SEQUENCE [LARGE SCALE GENOMIC DNA]</scope>
    <source>
        <strain evidence="9">DV1</strain>
        <tissue evidence="9">Whole organism</tissue>
    </source>
</reference>
<dbReference type="Pfam" id="PF01822">
    <property type="entry name" value="WSC"/>
    <property type="match status" value="6"/>
</dbReference>
<accession>A0A267H5H2</accession>
<feature type="chain" id="PRO_5012605393" description="WSC domain-containing protein" evidence="7">
    <location>
        <begin position="34"/>
        <end position="644"/>
    </location>
</feature>
<feature type="domain" description="WSC" evidence="8">
    <location>
        <begin position="40"/>
        <end position="131"/>
    </location>
</feature>
<protein>
    <recommendedName>
        <fullName evidence="8">WSC domain-containing protein</fullName>
    </recommendedName>
</protein>
<evidence type="ECO:0000313" key="10">
    <source>
        <dbReference type="Proteomes" id="UP000215902"/>
    </source>
</evidence>
<keyword evidence="10" id="KW-1185">Reference proteome</keyword>
<dbReference type="PANTHER" id="PTHR24269:SF16">
    <property type="entry name" value="PROTEIN SLG1"/>
    <property type="match status" value="1"/>
</dbReference>
<name>A0A267H5H2_9PLAT</name>
<evidence type="ECO:0000259" key="8">
    <source>
        <dbReference type="PROSITE" id="PS51212"/>
    </source>
</evidence>
<feature type="domain" description="WSC" evidence="8">
    <location>
        <begin position="143"/>
        <end position="235"/>
    </location>
</feature>
<evidence type="ECO:0000256" key="4">
    <source>
        <dbReference type="ARBA" id="ARBA00022989"/>
    </source>
</evidence>
<keyword evidence="6" id="KW-0325">Glycoprotein</keyword>
<feature type="domain" description="WSC" evidence="8">
    <location>
        <begin position="247"/>
        <end position="338"/>
    </location>
</feature>
<evidence type="ECO:0000256" key="7">
    <source>
        <dbReference type="SAM" id="SignalP"/>
    </source>
</evidence>
<dbReference type="OrthoDB" id="6137645at2759"/>
<dbReference type="Proteomes" id="UP000215902">
    <property type="component" value="Unassembled WGS sequence"/>
</dbReference>
<evidence type="ECO:0000256" key="6">
    <source>
        <dbReference type="ARBA" id="ARBA00023180"/>
    </source>
</evidence>
<keyword evidence="2" id="KW-0812">Transmembrane</keyword>
<dbReference type="InterPro" id="IPR002889">
    <property type="entry name" value="WSC_carb-bd"/>
</dbReference>
<feature type="non-terminal residue" evidence="9">
    <location>
        <position position="1"/>
    </location>
</feature>
<dbReference type="GO" id="GO:0005886">
    <property type="term" value="C:plasma membrane"/>
    <property type="evidence" value="ECO:0007669"/>
    <property type="project" value="TreeGrafter"/>
</dbReference>
<comment type="caution">
    <text evidence="9">The sequence shown here is derived from an EMBL/GenBank/DDBJ whole genome shotgun (WGS) entry which is preliminary data.</text>
</comment>
<feature type="domain" description="WSC" evidence="8">
    <location>
        <begin position="350"/>
        <end position="441"/>
    </location>
</feature>
<evidence type="ECO:0000313" key="9">
    <source>
        <dbReference type="EMBL" id="PAA92802.1"/>
    </source>
</evidence>
<keyword evidence="5" id="KW-0472">Membrane</keyword>
<feature type="domain" description="WSC" evidence="8">
    <location>
        <begin position="453"/>
        <end position="545"/>
    </location>
</feature>
<sequence>SGPTCSTFTLQAFSMRLLLFVSVFILAASGTSGSKLEHPNFKLHGCYLRRGSGANLKFSVSSSEPMTIESCQKDCSRYTFRYFGVADGTYCFCGNTKPYPKVPLFRCDQKCPGNYYQICGGSNSMVVYEQPATLATASAEHPNLKLQGCYFHRNYEDENLKYRISTSESMTIESCQKDCSRYTFRYFGVAKTECCCGDPKIANKISLNRCNYRCPGNPKQICGGIFDGMVVYEQPATLVTASAEHPNFKLQGCYVHVYKEVENLKYRISTSESMTIESCQKDCSRYTFRYFGVATTECFCGDSKIANKISLNRCNYRCPGNPKQICGGINSMVVYEQPATLVTASAEHPNFKLQGCYVHLNNEDENLKYRISTSESMTIESCQKDCSRYTYRYFGVANKTECYCGDSLRKEQTSNECNYRCPGNLKQICGGSEYMVVYEQPDILPAASAEHQNFKLEGCYFHYDDPSSNLRRYKSSNESMTIESCQKDCSVTTDRYFGVISGTHCYCGDLIMSAQLSLKKCDYRCPGNPKQICGGSITMVVYEQPASAEHPNFKLQGCYLHSKKQNNLRLYISSSESMTIESCRKDCSVTTTPYFGVISGTYCYCGDSIMGTQLSLRKCDYRCPGNPEQICGGFDSMVVYEQLL</sequence>
<keyword evidence="4" id="KW-1133">Transmembrane helix</keyword>
<evidence type="ECO:0000256" key="3">
    <source>
        <dbReference type="ARBA" id="ARBA00022729"/>
    </source>
</evidence>
<evidence type="ECO:0000256" key="1">
    <source>
        <dbReference type="ARBA" id="ARBA00004167"/>
    </source>
</evidence>
<dbReference type="PANTHER" id="PTHR24269">
    <property type="entry name" value="KREMEN PROTEIN"/>
    <property type="match status" value="1"/>
</dbReference>
<dbReference type="PROSITE" id="PS51212">
    <property type="entry name" value="WSC"/>
    <property type="match status" value="6"/>
</dbReference>
<dbReference type="AlphaFoldDB" id="A0A267H5H2"/>
<gene>
    <name evidence="9" type="ORF">BOX15_Mlig011622g1</name>
</gene>
<feature type="domain" description="WSC" evidence="8">
    <location>
        <begin position="552"/>
        <end position="643"/>
    </location>
</feature>
<dbReference type="SMART" id="SM00321">
    <property type="entry name" value="WSC"/>
    <property type="match status" value="6"/>
</dbReference>
<comment type="subcellular location">
    <subcellularLocation>
        <location evidence="1">Membrane</location>
        <topology evidence="1">Single-pass membrane protein</topology>
    </subcellularLocation>
</comment>
<organism evidence="9 10">
    <name type="scientific">Macrostomum lignano</name>
    <dbReference type="NCBI Taxonomy" id="282301"/>
    <lineage>
        <taxon>Eukaryota</taxon>
        <taxon>Metazoa</taxon>
        <taxon>Spiralia</taxon>
        <taxon>Lophotrochozoa</taxon>
        <taxon>Platyhelminthes</taxon>
        <taxon>Rhabditophora</taxon>
        <taxon>Macrostomorpha</taxon>
        <taxon>Macrostomida</taxon>
        <taxon>Macrostomidae</taxon>
        <taxon>Macrostomum</taxon>
    </lineage>
</organism>
<proteinExistence type="predicted"/>
<dbReference type="EMBL" id="NIVC01000040">
    <property type="protein sequence ID" value="PAA92802.1"/>
    <property type="molecule type" value="Genomic_DNA"/>
</dbReference>
<evidence type="ECO:0000256" key="2">
    <source>
        <dbReference type="ARBA" id="ARBA00022692"/>
    </source>
</evidence>
<feature type="signal peptide" evidence="7">
    <location>
        <begin position="1"/>
        <end position="33"/>
    </location>
</feature>